<dbReference type="AlphaFoldDB" id="A0A2K8UIV6"/>
<name>A0A2K8UIV6_9GAMM</name>
<keyword evidence="1" id="KW-0614">Plasmid</keyword>
<geneLocation type="plasmid" evidence="2">
    <name>pts485</name>
</geneLocation>
<organism evidence="1 2">
    <name type="scientific">Candidatus Thiodictyon syntrophicum</name>
    <dbReference type="NCBI Taxonomy" id="1166950"/>
    <lineage>
        <taxon>Bacteria</taxon>
        <taxon>Pseudomonadati</taxon>
        <taxon>Pseudomonadota</taxon>
        <taxon>Gammaproteobacteria</taxon>
        <taxon>Chromatiales</taxon>
        <taxon>Chromatiaceae</taxon>
        <taxon>Thiodictyon</taxon>
    </lineage>
</organism>
<dbReference type="EMBL" id="CP020372">
    <property type="protein sequence ID" value="AUB85504.1"/>
    <property type="molecule type" value="Genomic_DNA"/>
</dbReference>
<evidence type="ECO:0000313" key="1">
    <source>
        <dbReference type="EMBL" id="AUB85504.1"/>
    </source>
</evidence>
<keyword evidence="2" id="KW-1185">Reference proteome</keyword>
<dbReference type="Proteomes" id="UP000232638">
    <property type="component" value="Plasmid pTs485"/>
</dbReference>
<evidence type="ECO:0000313" key="2">
    <source>
        <dbReference type="Proteomes" id="UP000232638"/>
    </source>
</evidence>
<accession>A0A2K8UIV6</accession>
<dbReference type="KEGG" id="tsy:THSYN_31820"/>
<reference evidence="1 2" key="1">
    <citation type="submission" date="2017-03" db="EMBL/GenBank/DDBJ databases">
        <title>Complete genome sequence of Candidatus 'Thiodictyon syntrophicum' sp. nov. strain Cad16T, a photolithoautotroph purple sulfur bacterium isolated from an alpine meromictic lake.</title>
        <authorList>
            <person name="Luedin S.M."/>
            <person name="Pothier J.F."/>
            <person name="Danza F."/>
            <person name="Storelli N."/>
            <person name="Wittwer M."/>
            <person name="Tonolla M."/>
        </authorList>
    </citation>
    <scope>NUCLEOTIDE SEQUENCE [LARGE SCALE GENOMIC DNA]</scope>
    <source>
        <strain evidence="1 2">Cad16T</strain>
        <plasmid evidence="2">Plasmid pts485</plasmid>
    </source>
</reference>
<protein>
    <submittedName>
        <fullName evidence="1">Uncharacterized protein</fullName>
    </submittedName>
</protein>
<proteinExistence type="predicted"/>
<gene>
    <name evidence="1" type="ORF">THSYN_31820</name>
</gene>
<sequence length="286" mass="33060">MGKCRLCMKEEALEESHILPKFIFRYQKASSPTGFIRSTKNPNQPVQDGIKLPFLCSEFEDRFAKWETKFSRNIFYPYQTENGQTFPYDEWLSKYLASVAFRVLVYVYEDCGLDYFSRIMLQHAVNSIESLRNYLLGNNSHPGGNRQLLLLLDTLDAVSIRSNPENFNIYMTRAIEFDVITTDVDSFIFVKYLKFLQLCPIYLSYNKGWRTARISHNSGILRHQDHELPDYVMNKMRAGCNALNSSIHLVSVRQESIINSRVTQNLDKLIESPVGKASLAEHLAKS</sequence>